<sequence length="298" mass="33372">MESKTIGNKIAQARKEINMSQAQLAQRLFISPQAVGKWERGESIPDIITFTRLAEILGVDLNYFSENFPSTTTEMAPAEALVKQPANLPSEKQENKLSWDMSRGNWVDADFSGLKNLHDKFSSSNMQRCKFIGSDLSSLLLKNNNVDSCDFSDSDFNSSHIQNSNLSGNLFKNCSLKATEFSASFIAGCDFSNADFTGVTVKTGGFEKNIIVNTVLHRTSFIATQLIDIVFEGTLEDCYFENCTFTRVTFQHATLINTFFKNKSLKRIRFIDCQVDRMTYAFLKNGQADLSGITLLTE</sequence>
<evidence type="ECO:0000259" key="1">
    <source>
        <dbReference type="PROSITE" id="PS50943"/>
    </source>
</evidence>
<dbReference type="Pfam" id="PF23894">
    <property type="entry name" value="LD_SV2"/>
    <property type="match status" value="1"/>
</dbReference>
<dbReference type="Gene3D" id="2.160.20.80">
    <property type="entry name" value="E3 ubiquitin-protein ligase SopA"/>
    <property type="match status" value="2"/>
</dbReference>
<dbReference type="GO" id="GO:0003677">
    <property type="term" value="F:DNA binding"/>
    <property type="evidence" value="ECO:0007669"/>
    <property type="project" value="InterPro"/>
</dbReference>
<dbReference type="EMBL" id="PYGK01000004">
    <property type="protein sequence ID" value="PSL32266.1"/>
    <property type="molecule type" value="Genomic_DNA"/>
</dbReference>
<dbReference type="PROSITE" id="PS50943">
    <property type="entry name" value="HTH_CROC1"/>
    <property type="match status" value="1"/>
</dbReference>
<evidence type="ECO:0000313" key="2">
    <source>
        <dbReference type="EMBL" id="PSL32266.1"/>
    </source>
</evidence>
<dbReference type="InterPro" id="IPR001387">
    <property type="entry name" value="Cro/C1-type_HTH"/>
</dbReference>
<dbReference type="InterPro" id="IPR010982">
    <property type="entry name" value="Lambda_DNA-bd_dom_sf"/>
</dbReference>
<name>A0A2P8GE93_9BACT</name>
<gene>
    <name evidence="2" type="ORF">CLV42_104569</name>
</gene>
<reference evidence="2 3" key="1">
    <citation type="submission" date="2018-03" db="EMBL/GenBank/DDBJ databases">
        <title>Genomic Encyclopedia of Archaeal and Bacterial Type Strains, Phase II (KMG-II): from individual species to whole genera.</title>
        <authorList>
            <person name="Goeker M."/>
        </authorList>
    </citation>
    <scope>NUCLEOTIDE SEQUENCE [LARGE SCALE GENOMIC DNA]</scope>
    <source>
        <strain evidence="2 3">DSM 18107</strain>
    </source>
</reference>
<dbReference type="Gene3D" id="1.10.260.40">
    <property type="entry name" value="lambda repressor-like DNA-binding domains"/>
    <property type="match status" value="1"/>
</dbReference>
<proteinExistence type="predicted"/>
<dbReference type="SUPFAM" id="SSF141571">
    <property type="entry name" value="Pentapeptide repeat-like"/>
    <property type="match status" value="2"/>
</dbReference>
<accession>A0A2P8GE93</accession>
<dbReference type="InterPro" id="IPR055415">
    <property type="entry name" value="LD_SV2"/>
</dbReference>
<dbReference type="AlphaFoldDB" id="A0A2P8GE93"/>
<feature type="domain" description="HTH cro/C1-type" evidence="1">
    <location>
        <begin position="10"/>
        <end position="64"/>
    </location>
</feature>
<dbReference type="OrthoDB" id="9812495at2"/>
<dbReference type="CDD" id="cd00093">
    <property type="entry name" value="HTH_XRE"/>
    <property type="match status" value="1"/>
</dbReference>
<dbReference type="Pfam" id="PF01381">
    <property type="entry name" value="HTH_3"/>
    <property type="match status" value="1"/>
</dbReference>
<dbReference type="SUPFAM" id="SSF47413">
    <property type="entry name" value="lambda repressor-like DNA-binding domains"/>
    <property type="match status" value="1"/>
</dbReference>
<keyword evidence="3" id="KW-1185">Reference proteome</keyword>
<dbReference type="PANTHER" id="PTHR47485">
    <property type="entry name" value="THYLAKOID LUMENAL 17.4 KDA PROTEIN, CHLOROPLASTIC"/>
    <property type="match status" value="1"/>
</dbReference>
<dbReference type="Proteomes" id="UP000240978">
    <property type="component" value="Unassembled WGS sequence"/>
</dbReference>
<comment type="caution">
    <text evidence="2">The sequence shown here is derived from an EMBL/GenBank/DDBJ whole genome shotgun (WGS) entry which is preliminary data.</text>
</comment>
<protein>
    <submittedName>
        <fullName evidence="2">Pentapeptide repeat protein</fullName>
    </submittedName>
</protein>
<dbReference type="RefSeq" id="WP_106602498.1">
    <property type="nucleotide sequence ID" value="NZ_PYGK01000004.1"/>
</dbReference>
<dbReference type="SMART" id="SM00530">
    <property type="entry name" value="HTH_XRE"/>
    <property type="match status" value="1"/>
</dbReference>
<organism evidence="2 3">
    <name type="scientific">Chitinophaga ginsengisoli</name>
    <dbReference type="NCBI Taxonomy" id="363837"/>
    <lineage>
        <taxon>Bacteria</taxon>
        <taxon>Pseudomonadati</taxon>
        <taxon>Bacteroidota</taxon>
        <taxon>Chitinophagia</taxon>
        <taxon>Chitinophagales</taxon>
        <taxon>Chitinophagaceae</taxon>
        <taxon>Chitinophaga</taxon>
    </lineage>
</organism>
<dbReference type="PANTHER" id="PTHR47485:SF1">
    <property type="entry name" value="THYLAKOID LUMENAL 17.4 KDA PROTEIN, CHLOROPLASTIC"/>
    <property type="match status" value="1"/>
</dbReference>
<evidence type="ECO:0000313" key="3">
    <source>
        <dbReference type="Proteomes" id="UP000240978"/>
    </source>
</evidence>